<dbReference type="Proteomes" id="UP000234328">
    <property type="component" value="Unassembled WGS sequence"/>
</dbReference>
<dbReference type="InterPro" id="IPR019546">
    <property type="entry name" value="TAT_signal_bac_arc"/>
</dbReference>
<dbReference type="AlphaFoldDB" id="A0A2N4UEM5"/>
<dbReference type="PROSITE" id="PS51318">
    <property type="entry name" value="TAT"/>
    <property type="match status" value="1"/>
</dbReference>
<name>A0A2N4UEM5_9BURK</name>
<keyword evidence="1" id="KW-0732">Signal</keyword>
<evidence type="ECO:0000256" key="1">
    <source>
        <dbReference type="SAM" id="SignalP"/>
    </source>
</evidence>
<organism evidence="3 4">
    <name type="scientific">Pollutimonas nitritireducens</name>
    <dbReference type="NCBI Taxonomy" id="2045209"/>
    <lineage>
        <taxon>Bacteria</taxon>
        <taxon>Pseudomonadati</taxon>
        <taxon>Pseudomonadota</taxon>
        <taxon>Betaproteobacteria</taxon>
        <taxon>Burkholderiales</taxon>
        <taxon>Alcaligenaceae</taxon>
        <taxon>Pollutimonas</taxon>
    </lineage>
</organism>
<sequence>MNKQRRNVLKLCTVLSLAVTAGILRPEQAWAVQDEWNKEAFKATKLDDVIKAFGGDQAAESDKITLVAPDIAENGAVVPVGVNSDLPNTTQISILVPKNPNALTAHFDIPDGTLPEVATRIKMGGTSDVYALVKSDGKFYTVHKEIKVTLGGCGG</sequence>
<dbReference type="NCBIfam" id="TIGR04488">
    <property type="entry name" value="SoxY_true_GGCGG"/>
    <property type="match status" value="1"/>
</dbReference>
<dbReference type="OrthoDB" id="9798154at2"/>
<feature type="signal peptide" evidence="1">
    <location>
        <begin position="1"/>
        <end position="31"/>
    </location>
</feature>
<dbReference type="InterPro" id="IPR016568">
    <property type="entry name" value="Sulphur_oxidation_SoxY"/>
</dbReference>
<keyword evidence="4" id="KW-1185">Reference proteome</keyword>
<dbReference type="EMBL" id="PDNV01000007">
    <property type="protein sequence ID" value="PLC53473.1"/>
    <property type="molecule type" value="Genomic_DNA"/>
</dbReference>
<gene>
    <name evidence="3" type="primary">soxY</name>
    <name evidence="3" type="ORF">CR155_11550</name>
</gene>
<protein>
    <submittedName>
        <fullName evidence="3">Thiosulfate oxidation carrier protein SoxY</fullName>
    </submittedName>
</protein>
<comment type="caution">
    <text evidence="3">The sequence shown here is derived from an EMBL/GenBank/DDBJ whole genome shotgun (WGS) entry which is preliminary data.</text>
</comment>
<feature type="chain" id="PRO_5014820568" evidence="1">
    <location>
        <begin position="32"/>
        <end position="155"/>
    </location>
</feature>
<dbReference type="InterPro" id="IPR006311">
    <property type="entry name" value="TAT_signal"/>
</dbReference>
<evidence type="ECO:0000313" key="3">
    <source>
        <dbReference type="EMBL" id="PLC53473.1"/>
    </source>
</evidence>
<evidence type="ECO:0000313" key="4">
    <source>
        <dbReference type="Proteomes" id="UP000234328"/>
    </source>
</evidence>
<dbReference type="NCBIfam" id="TIGR01409">
    <property type="entry name" value="TAT_signal_seq"/>
    <property type="match status" value="1"/>
</dbReference>
<evidence type="ECO:0000259" key="2">
    <source>
        <dbReference type="Pfam" id="PF13501"/>
    </source>
</evidence>
<dbReference type="InterPro" id="IPR038162">
    <property type="entry name" value="SoxY_sf"/>
</dbReference>
<reference evidence="3 4" key="1">
    <citation type="submission" date="2017-10" db="EMBL/GenBank/DDBJ databases">
        <title>Two draft genome sequences of Pusillimonas sp. strains isolated from a nitrate- and radionuclide-contaminated groundwater in Russia.</title>
        <authorList>
            <person name="Grouzdev D.S."/>
            <person name="Tourova T.P."/>
            <person name="Goeva M.A."/>
            <person name="Babich T.L."/>
            <person name="Sokolova D.S."/>
            <person name="Abdullin R."/>
            <person name="Poltaraus A.B."/>
            <person name="Toshchakov S.V."/>
            <person name="Nazina T.N."/>
        </authorList>
    </citation>
    <scope>NUCLEOTIDE SEQUENCE [LARGE SCALE GENOMIC DNA]</scope>
    <source>
        <strain evidence="3 4">JR1/69-2-13</strain>
    </source>
</reference>
<proteinExistence type="predicted"/>
<accession>A0A2N4UEM5</accession>
<dbReference type="PIRSF" id="PIRSF010312">
    <property type="entry name" value="Sulphur_oxidation_SoxY"/>
    <property type="match status" value="1"/>
</dbReference>
<dbReference type="Gene3D" id="2.60.40.2470">
    <property type="entry name" value="SoxY domain"/>
    <property type="match status" value="1"/>
</dbReference>
<feature type="domain" description="Ig-like SoxY" evidence="2">
    <location>
        <begin position="52"/>
        <end position="153"/>
    </location>
</feature>
<dbReference type="InterPro" id="IPR032711">
    <property type="entry name" value="SoxY"/>
</dbReference>
<dbReference type="RefSeq" id="WP_102070196.1">
    <property type="nucleotide sequence ID" value="NZ_PDNV01000007.1"/>
</dbReference>
<dbReference type="Pfam" id="PF13501">
    <property type="entry name" value="SoxY"/>
    <property type="match status" value="1"/>
</dbReference>